<dbReference type="EMBL" id="OB660176">
    <property type="protein sequence ID" value="CAD7223268.1"/>
    <property type="molecule type" value="Genomic_DNA"/>
</dbReference>
<name>A0A7R8W544_9CRUS</name>
<dbReference type="AlphaFoldDB" id="A0A7R8W544"/>
<accession>A0A7R8W544</accession>
<feature type="compositionally biased region" description="Acidic residues" evidence="1">
    <location>
        <begin position="121"/>
        <end position="133"/>
    </location>
</feature>
<sequence>MRTSVRRRTVRRGPFCNNKFLGAQVIMSVMAPMVGDAQTGAPTAKVTVSKGGARKVVLSTWTRRREARKLSSLFPGASPHEVSLAVAPIDTPSARAVDRIPGDSGSDQLTVTEYDLPTMADTEESTPELDCDDSASSTVSEGCLPDDLEKKMT</sequence>
<proteinExistence type="predicted"/>
<evidence type="ECO:0000313" key="2">
    <source>
        <dbReference type="EMBL" id="CAD7223268.1"/>
    </source>
</evidence>
<evidence type="ECO:0000256" key="1">
    <source>
        <dbReference type="SAM" id="MobiDB-lite"/>
    </source>
</evidence>
<protein>
    <submittedName>
        <fullName evidence="2">Uncharacterized protein</fullName>
    </submittedName>
</protein>
<reference evidence="2" key="1">
    <citation type="submission" date="2020-11" db="EMBL/GenBank/DDBJ databases">
        <authorList>
            <person name="Tran Van P."/>
        </authorList>
    </citation>
    <scope>NUCLEOTIDE SEQUENCE</scope>
</reference>
<gene>
    <name evidence="2" type="ORF">CTOB1V02_LOCUS1258</name>
</gene>
<feature type="region of interest" description="Disordered" evidence="1">
    <location>
        <begin position="92"/>
        <end position="153"/>
    </location>
</feature>
<organism evidence="2">
    <name type="scientific">Cyprideis torosa</name>
    <dbReference type="NCBI Taxonomy" id="163714"/>
    <lineage>
        <taxon>Eukaryota</taxon>
        <taxon>Metazoa</taxon>
        <taxon>Ecdysozoa</taxon>
        <taxon>Arthropoda</taxon>
        <taxon>Crustacea</taxon>
        <taxon>Oligostraca</taxon>
        <taxon>Ostracoda</taxon>
        <taxon>Podocopa</taxon>
        <taxon>Podocopida</taxon>
        <taxon>Cytherocopina</taxon>
        <taxon>Cytheroidea</taxon>
        <taxon>Cytherideidae</taxon>
        <taxon>Cyprideis</taxon>
    </lineage>
</organism>